<keyword evidence="2" id="KW-1185">Reference proteome</keyword>
<name>A0A2K8U5Z1_9GAMM</name>
<gene>
    <name evidence="1" type="ORF">THSYN_08625</name>
</gene>
<proteinExistence type="predicted"/>
<accession>A0A2K8U5Z1</accession>
<dbReference type="PANTHER" id="PTHR48100">
    <property type="entry name" value="BROAD-SPECIFICITY PHOSPHATASE YOR283W-RELATED"/>
    <property type="match status" value="1"/>
</dbReference>
<dbReference type="Proteomes" id="UP000232638">
    <property type="component" value="Chromosome"/>
</dbReference>
<dbReference type="RefSeq" id="WP_100918789.1">
    <property type="nucleotide sequence ID" value="NZ_CP020370.1"/>
</dbReference>
<dbReference type="SMART" id="SM00855">
    <property type="entry name" value="PGAM"/>
    <property type="match status" value="1"/>
</dbReference>
<dbReference type="InterPro" id="IPR029033">
    <property type="entry name" value="His_PPase_superfam"/>
</dbReference>
<evidence type="ECO:0000313" key="1">
    <source>
        <dbReference type="EMBL" id="AUB81008.1"/>
    </source>
</evidence>
<sequence>MSDTLIDLIRHGEPVGGRQFRGDSVDDPLSAAGWAQLRAALGEACPWDQVISSPMARCRPFAMEVAARHGLPLAIEPALREIGMGDWERRTPADLAAHDPAAFAALYRDPAAHRPPGGEPLAAFTTRVATAYDRQAALYPGRHLLIVCHSGVMRAVVGYLLGAADARWYRLRIDYAGLVRVRHGRFGAAIECVNAPTLPG</sequence>
<dbReference type="AlphaFoldDB" id="A0A2K8U5Z1"/>
<dbReference type="Pfam" id="PF00300">
    <property type="entry name" value="His_Phos_1"/>
    <property type="match status" value="1"/>
</dbReference>
<reference evidence="1 2" key="1">
    <citation type="submission" date="2017-03" db="EMBL/GenBank/DDBJ databases">
        <title>Complete genome sequence of Candidatus 'Thiodictyon syntrophicum' sp. nov. strain Cad16T, a photolithoautotroph purple sulfur bacterium isolated from an alpine meromictic lake.</title>
        <authorList>
            <person name="Luedin S.M."/>
            <person name="Pothier J.F."/>
            <person name="Danza F."/>
            <person name="Storelli N."/>
            <person name="Wittwer M."/>
            <person name="Tonolla M."/>
        </authorList>
    </citation>
    <scope>NUCLEOTIDE SEQUENCE [LARGE SCALE GENOMIC DNA]</scope>
    <source>
        <strain evidence="1 2">Cad16T</strain>
    </source>
</reference>
<dbReference type="CDD" id="cd07067">
    <property type="entry name" value="HP_PGM_like"/>
    <property type="match status" value="1"/>
</dbReference>
<organism evidence="1 2">
    <name type="scientific">Candidatus Thiodictyon syntrophicum</name>
    <dbReference type="NCBI Taxonomy" id="1166950"/>
    <lineage>
        <taxon>Bacteria</taxon>
        <taxon>Pseudomonadati</taxon>
        <taxon>Pseudomonadota</taxon>
        <taxon>Gammaproteobacteria</taxon>
        <taxon>Chromatiales</taxon>
        <taxon>Chromatiaceae</taxon>
        <taxon>Thiodictyon</taxon>
    </lineage>
</organism>
<dbReference type="KEGG" id="tsy:THSYN_08625"/>
<dbReference type="InterPro" id="IPR050275">
    <property type="entry name" value="PGM_Phosphatase"/>
</dbReference>
<dbReference type="Gene3D" id="3.40.50.1240">
    <property type="entry name" value="Phosphoglycerate mutase-like"/>
    <property type="match status" value="1"/>
</dbReference>
<dbReference type="OrthoDB" id="9783269at2"/>
<dbReference type="InterPro" id="IPR013078">
    <property type="entry name" value="His_Pase_superF_clade-1"/>
</dbReference>
<dbReference type="EMBL" id="CP020370">
    <property type="protein sequence ID" value="AUB81008.1"/>
    <property type="molecule type" value="Genomic_DNA"/>
</dbReference>
<protein>
    <submittedName>
        <fullName evidence="1">Histidine phosphatase family protein</fullName>
    </submittedName>
</protein>
<evidence type="ECO:0000313" key="2">
    <source>
        <dbReference type="Proteomes" id="UP000232638"/>
    </source>
</evidence>
<dbReference type="PANTHER" id="PTHR48100:SF1">
    <property type="entry name" value="HISTIDINE PHOSPHATASE FAMILY PROTEIN-RELATED"/>
    <property type="match status" value="1"/>
</dbReference>
<dbReference type="GO" id="GO:0016791">
    <property type="term" value="F:phosphatase activity"/>
    <property type="evidence" value="ECO:0007669"/>
    <property type="project" value="TreeGrafter"/>
</dbReference>
<dbReference type="SUPFAM" id="SSF53254">
    <property type="entry name" value="Phosphoglycerate mutase-like"/>
    <property type="match status" value="1"/>
</dbReference>
<dbReference type="GO" id="GO:0005737">
    <property type="term" value="C:cytoplasm"/>
    <property type="evidence" value="ECO:0007669"/>
    <property type="project" value="TreeGrafter"/>
</dbReference>